<dbReference type="InterPro" id="IPR011659">
    <property type="entry name" value="WD40"/>
</dbReference>
<dbReference type="Pfam" id="PF00326">
    <property type="entry name" value="Peptidase_S9"/>
    <property type="match status" value="1"/>
</dbReference>
<dbReference type="InterPro" id="IPR029058">
    <property type="entry name" value="AB_hydrolase_fold"/>
</dbReference>
<dbReference type="PANTHER" id="PTHR42776:SF27">
    <property type="entry name" value="DIPEPTIDYL PEPTIDASE FAMILY MEMBER 6"/>
    <property type="match status" value="1"/>
</dbReference>
<evidence type="ECO:0000313" key="10">
    <source>
        <dbReference type="Proteomes" id="UP001302349"/>
    </source>
</evidence>
<keyword evidence="3" id="KW-0007">Acetylation</keyword>
<keyword evidence="7" id="KW-0732">Signal</keyword>
<dbReference type="PANTHER" id="PTHR42776">
    <property type="entry name" value="SERINE PEPTIDASE S9 FAMILY MEMBER"/>
    <property type="match status" value="1"/>
</dbReference>
<evidence type="ECO:0000256" key="3">
    <source>
        <dbReference type="ARBA" id="ARBA00022990"/>
    </source>
</evidence>
<evidence type="ECO:0000256" key="4">
    <source>
        <dbReference type="ARBA" id="ARBA00032284"/>
    </source>
</evidence>
<evidence type="ECO:0000256" key="7">
    <source>
        <dbReference type="SAM" id="SignalP"/>
    </source>
</evidence>
<dbReference type="InterPro" id="IPR002471">
    <property type="entry name" value="Pept_S9_AS"/>
</dbReference>
<evidence type="ECO:0000313" key="9">
    <source>
        <dbReference type="EMBL" id="WOK08943.1"/>
    </source>
</evidence>
<dbReference type="InterPro" id="IPR001375">
    <property type="entry name" value="Peptidase_S9_cat"/>
</dbReference>
<reference evidence="9 10" key="1">
    <citation type="journal article" date="2023" name="Microbiol. Resour. Announc.">
        <title>Complete Genome Sequence of Imperialibacter roseus strain P4T.</title>
        <authorList>
            <person name="Tizabi D.R."/>
            <person name="Bachvaroff T."/>
            <person name="Hill R.T."/>
        </authorList>
    </citation>
    <scope>NUCLEOTIDE SEQUENCE [LARGE SCALE GENOMIC DNA]</scope>
    <source>
        <strain evidence="9 10">P4T</strain>
    </source>
</reference>
<dbReference type="PROSITE" id="PS00708">
    <property type="entry name" value="PRO_ENDOPEP_SER"/>
    <property type="match status" value="1"/>
</dbReference>
<keyword evidence="10" id="KW-1185">Reference proteome</keyword>
<sequence>MRPFVTIFLFLLFCCLSVANIHAQPFSFESIKSYPFPADLTAAATGSKIAWTFNEQGQRNIYVAEGPDFKARKLTQYNDDSGQEISSLAVSADGQWVVYVRGGDHGSNWDDDAPVNTSFLPEPPKVQVWSIPFAGGEPKMLADGDLPSVSPNSKTVAYVKAGQILSVPIDGSAKGEAMFTARGRNGSITWSPDGARMAFVSNRGDHSFVGVFTNNETPITWLAPSFNFDRSPDWSPDGTRIVFVRTPGAGGAPDSILARKHRPWAIWSADVSTAQAKKLWEAPKTLAGSTPNTHGGVNLHWAAKGKIVFMSYKDGWPHMYSMPENGGEPMLLTPGNFMAEHVNLSSDRTTLLFSGNTGPDPLDLDRRHAVQVSVDKADMKVLTPGTGLEWTPVMTGDGKSIAMINATAQRPPLPVVLPANGGKVKLLAEDRIPSDFPSKNLVTPTQAIFTSEDGFTIHGQLFTPTNRSAKGPAIIYVHGGPPRQMLLGWHYSDYYTNAYATNQYLASLGFTVLAVNYRLGIGYGYEFHNPADAGTWGASEYKDIKAAGLWLGKQPGVDASKIGIYGGSYGGYLTAMALGRNSDIFAAGVDIHGVHERTTGRIGDILYPDQYEKAPDAEKAARVAWESSPASTVGGWTSPVLIIHGDDDRNVRFSQSTDLVQRLLEKGVEMETIVIVDDTHHWMKHGNSLKAGKATADFFVRKLMK</sequence>
<evidence type="ECO:0000256" key="5">
    <source>
        <dbReference type="ARBA" id="ARBA00032596"/>
    </source>
</evidence>
<dbReference type="Pfam" id="PF07676">
    <property type="entry name" value="PD40"/>
    <property type="match status" value="2"/>
</dbReference>
<dbReference type="Gene3D" id="3.40.50.1820">
    <property type="entry name" value="alpha/beta hydrolase"/>
    <property type="match status" value="1"/>
</dbReference>
<feature type="domain" description="Peptidase S9 prolyl oligopeptidase catalytic" evidence="8">
    <location>
        <begin position="501"/>
        <end position="703"/>
    </location>
</feature>
<accession>A0ABZ0IV60</accession>
<feature type="chain" id="PRO_5046330994" description="Acyl-peptide hydrolase" evidence="7">
    <location>
        <begin position="24"/>
        <end position="705"/>
    </location>
</feature>
<feature type="signal peptide" evidence="7">
    <location>
        <begin position="1"/>
        <end position="23"/>
    </location>
</feature>
<evidence type="ECO:0000256" key="2">
    <source>
        <dbReference type="ARBA" id="ARBA00022825"/>
    </source>
</evidence>
<dbReference type="EMBL" id="CP136051">
    <property type="protein sequence ID" value="WOK08943.1"/>
    <property type="molecule type" value="Genomic_DNA"/>
</dbReference>
<dbReference type="InterPro" id="IPR011042">
    <property type="entry name" value="6-blade_b-propeller_TolB-like"/>
</dbReference>
<evidence type="ECO:0000256" key="1">
    <source>
        <dbReference type="ARBA" id="ARBA00022801"/>
    </source>
</evidence>
<organism evidence="9 10">
    <name type="scientific">Imperialibacter roseus</name>
    <dbReference type="NCBI Taxonomy" id="1324217"/>
    <lineage>
        <taxon>Bacteria</taxon>
        <taxon>Pseudomonadati</taxon>
        <taxon>Bacteroidota</taxon>
        <taxon>Cytophagia</taxon>
        <taxon>Cytophagales</taxon>
        <taxon>Flammeovirgaceae</taxon>
        <taxon>Imperialibacter</taxon>
    </lineage>
</organism>
<comment type="function">
    <text evidence="6">This enzyme catalyzes the hydrolysis of the N-terminal peptide bond of an N-acetylated peptide to generate an N-acetylated amino acid and a peptide with a free N-terminus. It preferentially cleaves off Ac-Ala, Ac-Met and Ac-Ser. Also, involved in the degradation of oxidized and glycated proteins.</text>
</comment>
<evidence type="ECO:0000259" key="8">
    <source>
        <dbReference type="Pfam" id="PF00326"/>
    </source>
</evidence>
<dbReference type="SUPFAM" id="SSF82171">
    <property type="entry name" value="DPP6 N-terminal domain-like"/>
    <property type="match status" value="1"/>
</dbReference>
<dbReference type="Gene3D" id="2.120.10.30">
    <property type="entry name" value="TolB, C-terminal domain"/>
    <property type="match status" value="2"/>
</dbReference>
<name>A0ABZ0IV60_9BACT</name>
<protein>
    <recommendedName>
        <fullName evidence="5">Acyl-peptide hydrolase</fullName>
    </recommendedName>
    <alternativeName>
        <fullName evidence="4">Acylaminoacyl-peptidase</fullName>
    </alternativeName>
</protein>
<keyword evidence="2" id="KW-0645">Protease</keyword>
<evidence type="ECO:0000256" key="6">
    <source>
        <dbReference type="ARBA" id="ARBA00045885"/>
    </source>
</evidence>
<keyword evidence="1" id="KW-0378">Hydrolase</keyword>
<dbReference type="RefSeq" id="WP_317491572.1">
    <property type="nucleotide sequence ID" value="NZ_CP136051.1"/>
</dbReference>
<proteinExistence type="predicted"/>
<dbReference type="Proteomes" id="UP001302349">
    <property type="component" value="Chromosome"/>
</dbReference>
<keyword evidence="2" id="KW-0720">Serine protease</keyword>
<gene>
    <name evidence="9" type="ORF">RT717_09885</name>
</gene>
<dbReference type="SUPFAM" id="SSF53474">
    <property type="entry name" value="alpha/beta-Hydrolases"/>
    <property type="match status" value="1"/>
</dbReference>